<dbReference type="InterPro" id="IPR018204">
    <property type="entry name" value="Trp_synthase_alpha_AS"/>
</dbReference>
<keyword evidence="6 8" id="KW-0456">Lyase</keyword>
<dbReference type="InterPro" id="IPR013785">
    <property type="entry name" value="Aldolase_TIM"/>
</dbReference>
<evidence type="ECO:0000256" key="6">
    <source>
        <dbReference type="ARBA" id="ARBA00023239"/>
    </source>
</evidence>
<dbReference type="Pfam" id="PF00290">
    <property type="entry name" value="Trp_syntA"/>
    <property type="match status" value="1"/>
</dbReference>
<organism evidence="10">
    <name type="scientific">uncultured Desulfobacterium sp</name>
    <dbReference type="NCBI Taxonomy" id="201089"/>
    <lineage>
        <taxon>Bacteria</taxon>
        <taxon>Pseudomonadati</taxon>
        <taxon>Thermodesulfobacteriota</taxon>
        <taxon>Desulfobacteria</taxon>
        <taxon>Desulfobacterales</taxon>
        <taxon>Desulfobacteriaceae</taxon>
        <taxon>Desulfobacterium</taxon>
        <taxon>environmental samples</taxon>
    </lineage>
</organism>
<gene>
    <name evidence="8 10" type="primary">trpA</name>
    <name evidence="10" type="ORF">PITCH_A890028</name>
</gene>
<dbReference type="Gene3D" id="3.20.20.70">
    <property type="entry name" value="Aldolase class I"/>
    <property type="match status" value="1"/>
</dbReference>
<dbReference type="NCBIfam" id="TIGR00262">
    <property type="entry name" value="trpA"/>
    <property type="match status" value="1"/>
</dbReference>
<dbReference type="CDD" id="cd04724">
    <property type="entry name" value="Tryptophan_synthase_alpha"/>
    <property type="match status" value="1"/>
</dbReference>
<keyword evidence="3 8" id="KW-0028">Amino-acid biosynthesis</keyword>
<dbReference type="PANTHER" id="PTHR43406">
    <property type="entry name" value="TRYPTOPHAN SYNTHASE, ALPHA CHAIN"/>
    <property type="match status" value="1"/>
</dbReference>
<comment type="similarity">
    <text evidence="8 9">Belongs to the TrpA family.</text>
</comment>
<keyword evidence="5 8" id="KW-0057">Aromatic amino acid biosynthesis</keyword>
<dbReference type="InterPro" id="IPR011060">
    <property type="entry name" value="RibuloseP-bd_barrel"/>
</dbReference>
<keyword evidence="4 8" id="KW-0822">Tryptophan biosynthesis</keyword>
<name>A0A445N3P2_9BACT</name>
<dbReference type="HAMAP" id="MF_00131">
    <property type="entry name" value="Trp_synth_alpha"/>
    <property type="match status" value="1"/>
</dbReference>
<sequence>MLESYLRSRLKQKDILLMTHLVVGYPSFEASFKIIEAMVNAGVDLMELQVPFSEPIADGPVILRANQKALESGATVQKSLDLAKSVARNFDIPFLIMTYYNILFKYGTDRFVAEMAERNLKGAIIPDLPPEEGADYLQAMEKYGLAPIMIYSPTTPLERMMYLSTFARGFIYCVARKGVTGQDTRFSEELVSYLSNCRKATKLPLAVGFGVKQKEDVDFLKGKADIAVIGTQTIRIVEEQGVEAVGDFIRGLR</sequence>
<feature type="active site" description="Proton acceptor" evidence="8">
    <location>
        <position position="58"/>
    </location>
</feature>
<evidence type="ECO:0000256" key="5">
    <source>
        <dbReference type="ARBA" id="ARBA00023141"/>
    </source>
</evidence>
<dbReference type="PROSITE" id="PS00167">
    <property type="entry name" value="TRP_SYNTHASE_ALPHA"/>
    <property type="match status" value="1"/>
</dbReference>
<comment type="function">
    <text evidence="8">The alpha subunit is responsible for the aldol cleavage of indoleglycerol phosphate to indole and glyceraldehyde 3-phosphate.</text>
</comment>
<feature type="active site" description="Proton acceptor" evidence="8">
    <location>
        <position position="47"/>
    </location>
</feature>
<reference evidence="10" key="1">
    <citation type="submission" date="2018-01" db="EMBL/GenBank/DDBJ databases">
        <authorList>
            <person name="Regsiter A."/>
            <person name="William W."/>
        </authorList>
    </citation>
    <scope>NUCLEOTIDE SEQUENCE</scope>
    <source>
        <strain evidence="10">TRIP AH-1</strain>
    </source>
</reference>
<protein>
    <recommendedName>
        <fullName evidence="8">Tryptophan synthase alpha chain</fullName>
        <ecNumber evidence="8">4.2.1.20</ecNumber>
    </recommendedName>
</protein>
<comment type="catalytic activity">
    <reaction evidence="7 8">
        <text>(1S,2R)-1-C-(indol-3-yl)glycerol 3-phosphate + L-serine = D-glyceraldehyde 3-phosphate + L-tryptophan + H2O</text>
        <dbReference type="Rhea" id="RHEA:10532"/>
        <dbReference type="ChEBI" id="CHEBI:15377"/>
        <dbReference type="ChEBI" id="CHEBI:33384"/>
        <dbReference type="ChEBI" id="CHEBI:57912"/>
        <dbReference type="ChEBI" id="CHEBI:58866"/>
        <dbReference type="ChEBI" id="CHEBI:59776"/>
        <dbReference type="EC" id="4.2.1.20"/>
    </reaction>
</comment>
<dbReference type="SUPFAM" id="SSF51366">
    <property type="entry name" value="Ribulose-phoshate binding barrel"/>
    <property type="match status" value="1"/>
</dbReference>
<evidence type="ECO:0000256" key="7">
    <source>
        <dbReference type="ARBA" id="ARBA00049047"/>
    </source>
</evidence>
<dbReference type="InterPro" id="IPR002028">
    <property type="entry name" value="Trp_synthase_suA"/>
</dbReference>
<evidence type="ECO:0000313" key="10">
    <source>
        <dbReference type="EMBL" id="SPD76319.1"/>
    </source>
</evidence>
<dbReference type="AlphaFoldDB" id="A0A445N3P2"/>
<dbReference type="GO" id="GO:0005829">
    <property type="term" value="C:cytosol"/>
    <property type="evidence" value="ECO:0007669"/>
    <property type="project" value="TreeGrafter"/>
</dbReference>
<evidence type="ECO:0000256" key="8">
    <source>
        <dbReference type="HAMAP-Rule" id="MF_00131"/>
    </source>
</evidence>
<dbReference type="UniPathway" id="UPA00035">
    <property type="reaction ID" value="UER00044"/>
</dbReference>
<evidence type="ECO:0000256" key="4">
    <source>
        <dbReference type="ARBA" id="ARBA00022822"/>
    </source>
</evidence>
<dbReference type="EC" id="4.2.1.20" evidence="8"/>
<accession>A0A445N3P2</accession>
<comment type="pathway">
    <text evidence="1 8">Amino-acid biosynthesis; L-tryptophan biosynthesis; L-tryptophan from chorismate: step 5/5.</text>
</comment>
<evidence type="ECO:0000256" key="2">
    <source>
        <dbReference type="ARBA" id="ARBA00011270"/>
    </source>
</evidence>
<evidence type="ECO:0000256" key="1">
    <source>
        <dbReference type="ARBA" id="ARBA00004733"/>
    </source>
</evidence>
<evidence type="ECO:0000256" key="9">
    <source>
        <dbReference type="RuleBase" id="RU003662"/>
    </source>
</evidence>
<evidence type="ECO:0000256" key="3">
    <source>
        <dbReference type="ARBA" id="ARBA00022605"/>
    </source>
</evidence>
<comment type="subunit">
    <text evidence="2 8">Tetramer of two alpha and two beta chains.</text>
</comment>
<dbReference type="PANTHER" id="PTHR43406:SF1">
    <property type="entry name" value="TRYPTOPHAN SYNTHASE ALPHA CHAIN, CHLOROPLASTIC"/>
    <property type="match status" value="1"/>
</dbReference>
<dbReference type="GO" id="GO:0004834">
    <property type="term" value="F:tryptophan synthase activity"/>
    <property type="evidence" value="ECO:0007669"/>
    <property type="project" value="UniProtKB-UniRule"/>
</dbReference>
<dbReference type="EMBL" id="OJIN01000235">
    <property type="protein sequence ID" value="SPD76319.1"/>
    <property type="molecule type" value="Genomic_DNA"/>
</dbReference>
<proteinExistence type="inferred from homology"/>